<feature type="region of interest" description="Disordered" evidence="1">
    <location>
        <begin position="20"/>
        <end position="75"/>
    </location>
</feature>
<keyword evidence="3" id="KW-1185">Reference proteome</keyword>
<evidence type="ECO:0000256" key="1">
    <source>
        <dbReference type="SAM" id="MobiDB-lite"/>
    </source>
</evidence>
<accession>A0ABT4YKY8</accession>
<feature type="region of interest" description="Disordered" evidence="1">
    <location>
        <begin position="102"/>
        <end position="126"/>
    </location>
</feature>
<feature type="compositionally biased region" description="Basic and acidic residues" evidence="1">
    <location>
        <begin position="42"/>
        <end position="66"/>
    </location>
</feature>
<protein>
    <recommendedName>
        <fullName evidence="4">Scaffolding protein</fullName>
    </recommendedName>
</protein>
<feature type="compositionally biased region" description="Basic and acidic residues" evidence="1">
    <location>
        <begin position="104"/>
        <end position="126"/>
    </location>
</feature>
<evidence type="ECO:0008006" key="4">
    <source>
        <dbReference type="Google" id="ProtNLM"/>
    </source>
</evidence>
<gene>
    <name evidence="2" type="ORF">F7P68_0012660</name>
</gene>
<dbReference type="EMBL" id="JABEVU030000001">
    <property type="protein sequence ID" value="MDB0581377.1"/>
    <property type="molecule type" value="Genomic_DNA"/>
</dbReference>
<feature type="region of interest" description="Disordered" evidence="1">
    <location>
        <begin position="182"/>
        <end position="220"/>
    </location>
</feature>
<organism evidence="2 3">
    <name type="scientific">Salinicoccus roseus</name>
    <dbReference type="NCBI Taxonomy" id="45670"/>
    <lineage>
        <taxon>Bacteria</taxon>
        <taxon>Bacillati</taxon>
        <taxon>Bacillota</taxon>
        <taxon>Bacilli</taxon>
        <taxon>Bacillales</taxon>
        <taxon>Staphylococcaceae</taxon>
        <taxon>Salinicoccus</taxon>
    </lineage>
</organism>
<comment type="caution">
    <text evidence="2">The sequence shown here is derived from an EMBL/GenBank/DDBJ whole genome shotgun (WGS) entry which is preliminary data.</text>
</comment>
<dbReference type="GeneID" id="77846120"/>
<sequence length="220" mass="23988">MPKKNLTTWDKALALKLNLQHFAEGNPDPKDPEGGEGGEGSKGTDPKDPEPKDPKDPKDPEGDKSTDVSAEEAQRIAEAQLLKDLGVDSLDAAKSSLQAYNEYMDSKKTDDQKTQDRLKDLENSTKEKDDTIFDLQSKLAASNEGVHADSVDDVVALAKSKVSDKKPIDKAIKEIVEKYPQFKGEDKEEKQTGVFPGNTPSRKSSKVDGFISGLGLKSQD</sequence>
<dbReference type="Proteomes" id="UP000527860">
    <property type="component" value="Unassembled WGS sequence"/>
</dbReference>
<proteinExistence type="predicted"/>
<reference evidence="2" key="1">
    <citation type="submission" date="2020-04" db="EMBL/GenBank/DDBJ databases">
        <authorList>
            <person name="Tanveer F."/>
            <person name="Xie Y."/>
            <person name="Shinwari Z.K."/>
        </authorList>
    </citation>
    <scope>NUCLEOTIDE SEQUENCE</scope>
    <source>
        <strain evidence="2">MOSEL-ME25</strain>
    </source>
</reference>
<dbReference type="RefSeq" id="WP_052443772.1">
    <property type="nucleotide sequence ID" value="NZ_JABEVU030000001.1"/>
</dbReference>
<evidence type="ECO:0000313" key="2">
    <source>
        <dbReference type="EMBL" id="MDB0581377.1"/>
    </source>
</evidence>
<evidence type="ECO:0000313" key="3">
    <source>
        <dbReference type="Proteomes" id="UP000527860"/>
    </source>
</evidence>
<name>A0ABT4YKY8_9STAP</name>
<reference evidence="2" key="2">
    <citation type="submission" date="2022-12" db="EMBL/GenBank/DDBJ databases">
        <title>Genome analysis and biological profiling of marine Salinicoccus roseus MOSEL-ME25.</title>
        <authorList>
            <person name="Mirza F.T."/>
            <person name="Xie Y."/>
            <person name="Shinwari Z.K."/>
        </authorList>
    </citation>
    <scope>NUCLEOTIDE SEQUENCE</scope>
    <source>
        <strain evidence="2">MOSEL-ME25</strain>
    </source>
</reference>